<dbReference type="AlphaFoldDB" id="A0AAV7WZJ0"/>
<dbReference type="Proteomes" id="UP001066276">
    <property type="component" value="Chromosome 1_1"/>
</dbReference>
<sequence>MCLPYTSLMERGGGTDRVRKDREDACMAVVEVSAGEVCVLLGVVKVVVDVDVVHAGVSVDVTGREVVEEEEVETVEAVDIVVSVTV</sequence>
<protein>
    <submittedName>
        <fullName evidence="1">Uncharacterized protein</fullName>
    </submittedName>
</protein>
<name>A0AAV7WZJ0_PLEWA</name>
<evidence type="ECO:0000313" key="2">
    <source>
        <dbReference type="Proteomes" id="UP001066276"/>
    </source>
</evidence>
<evidence type="ECO:0000313" key="1">
    <source>
        <dbReference type="EMBL" id="KAJ1218488.1"/>
    </source>
</evidence>
<accession>A0AAV7WZJ0</accession>
<gene>
    <name evidence="1" type="ORF">NDU88_006066</name>
</gene>
<reference evidence="1" key="1">
    <citation type="journal article" date="2022" name="bioRxiv">
        <title>Sequencing and chromosome-scale assembly of the giantPleurodeles waltlgenome.</title>
        <authorList>
            <person name="Brown T."/>
            <person name="Elewa A."/>
            <person name="Iarovenko S."/>
            <person name="Subramanian E."/>
            <person name="Araus A.J."/>
            <person name="Petzold A."/>
            <person name="Susuki M."/>
            <person name="Suzuki K.-i.T."/>
            <person name="Hayashi T."/>
            <person name="Toyoda A."/>
            <person name="Oliveira C."/>
            <person name="Osipova E."/>
            <person name="Leigh N.D."/>
            <person name="Simon A."/>
            <person name="Yun M.H."/>
        </authorList>
    </citation>
    <scope>NUCLEOTIDE SEQUENCE</scope>
    <source>
        <strain evidence="1">20211129_DDA</strain>
        <tissue evidence="1">Liver</tissue>
    </source>
</reference>
<comment type="caution">
    <text evidence="1">The sequence shown here is derived from an EMBL/GenBank/DDBJ whole genome shotgun (WGS) entry which is preliminary data.</text>
</comment>
<organism evidence="1 2">
    <name type="scientific">Pleurodeles waltl</name>
    <name type="common">Iberian ribbed newt</name>
    <dbReference type="NCBI Taxonomy" id="8319"/>
    <lineage>
        <taxon>Eukaryota</taxon>
        <taxon>Metazoa</taxon>
        <taxon>Chordata</taxon>
        <taxon>Craniata</taxon>
        <taxon>Vertebrata</taxon>
        <taxon>Euteleostomi</taxon>
        <taxon>Amphibia</taxon>
        <taxon>Batrachia</taxon>
        <taxon>Caudata</taxon>
        <taxon>Salamandroidea</taxon>
        <taxon>Salamandridae</taxon>
        <taxon>Pleurodelinae</taxon>
        <taxon>Pleurodeles</taxon>
    </lineage>
</organism>
<dbReference type="EMBL" id="JANPWB010000001">
    <property type="protein sequence ID" value="KAJ1218488.1"/>
    <property type="molecule type" value="Genomic_DNA"/>
</dbReference>
<proteinExistence type="predicted"/>
<keyword evidence="2" id="KW-1185">Reference proteome</keyword>